<dbReference type="SUPFAM" id="SSF54427">
    <property type="entry name" value="NTF2-like"/>
    <property type="match status" value="1"/>
</dbReference>
<dbReference type="Pfam" id="PF13474">
    <property type="entry name" value="SnoaL_3"/>
    <property type="match status" value="1"/>
</dbReference>
<dbReference type="InterPro" id="IPR037401">
    <property type="entry name" value="SnoaL-like"/>
</dbReference>
<name>A0ABX7ECV0_9ACTN</name>
<accession>A0ABX7ECV0</accession>
<feature type="domain" description="SnoaL-like" evidence="1">
    <location>
        <begin position="8"/>
        <end position="129"/>
    </location>
</feature>
<dbReference type="Proteomes" id="UP000596311">
    <property type="component" value="Chromosome"/>
</dbReference>
<keyword evidence="3" id="KW-1185">Reference proteome</keyword>
<dbReference type="EMBL" id="CP049945">
    <property type="protein sequence ID" value="QRF02338.1"/>
    <property type="molecule type" value="Genomic_DNA"/>
</dbReference>
<dbReference type="Gene3D" id="3.10.450.50">
    <property type="match status" value="1"/>
</dbReference>
<sequence length="140" mass="15645">MNQDEEQIRRLVEEWAAAVHRGDLAAVVRDHADDLVMYDVPPPYEGLRGLDAYRAVWPGFFAWQSSGAEFTLDTLDVTAGRDVAYAHALLRCGTPEELAERPALRLRLTLGLRKQGGRWVVAHEHHSFPELSSPPEPSSS</sequence>
<evidence type="ECO:0000313" key="3">
    <source>
        <dbReference type="Proteomes" id="UP000596311"/>
    </source>
</evidence>
<gene>
    <name evidence="2" type="ORF">G9U55_09130</name>
</gene>
<dbReference type="InterPro" id="IPR032710">
    <property type="entry name" value="NTF2-like_dom_sf"/>
</dbReference>
<dbReference type="InterPro" id="IPR011944">
    <property type="entry name" value="Steroid_delta5-4_isomerase"/>
</dbReference>
<reference evidence="2 3" key="1">
    <citation type="submission" date="2020-03" db="EMBL/GenBank/DDBJ databases">
        <title>Genome mining and metabolic profiling illuminate the polycyclic tetramate macrolactams from Streptomyces koyangensis SCSIO 5802.</title>
        <authorList>
            <person name="Ding W."/>
        </authorList>
    </citation>
    <scope>NUCLEOTIDE SEQUENCE [LARGE SCALE GENOMIC DNA]</scope>
    <source>
        <strain evidence="2 3">SCSIO 5802</strain>
    </source>
</reference>
<evidence type="ECO:0000259" key="1">
    <source>
        <dbReference type="Pfam" id="PF13474"/>
    </source>
</evidence>
<dbReference type="NCBIfam" id="TIGR02246">
    <property type="entry name" value="SgcJ/EcaC family oxidoreductase"/>
    <property type="match status" value="1"/>
</dbReference>
<organism evidence="2 3">
    <name type="scientific">Streptomyces koyangensis</name>
    <dbReference type="NCBI Taxonomy" id="188770"/>
    <lineage>
        <taxon>Bacteria</taxon>
        <taxon>Bacillati</taxon>
        <taxon>Actinomycetota</taxon>
        <taxon>Actinomycetes</taxon>
        <taxon>Kitasatosporales</taxon>
        <taxon>Streptomycetaceae</taxon>
        <taxon>Streptomyces</taxon>
        <taxon>Streptomyces aurantiacus group</taxon>
    </lineage>
</organism>
<protein>
    <submittedName>
        <fullName evidence="2">SgcJ/EcaC family oxidoreductase</fullName>
    </submittedName>
</protein>
<proteinExistence type="predicted"/>
<evidence type="ECO:0000313" key="2">
    <source>
        <dbReference type="EMBL" id="QRF02338.1"/>
    </source>
</evidence>
<dbReference type="RefSeq" id="WP_129849846.1">
    <property type="nucleotide sequence ID" value="NZ_CP049945.1"/>
</dbReference>